<evidence type="ECO:0000313" key="20">
    <source>
        <dbReference type="EMBL" id="SFS64227.1"/>
    </source>
</evidence>
<comment type="catalytic activity">
    <reaction evidence="3">
        <text>adenosylcob(III)inamide + GTP = adenosylcob(III)inamide phosphate + GDP + H(+)</text>
        <dbReference type="Rhea" id="RHEA:15765"/>
        <dbReference type="ChEBI" id="CHEBI:2480"/>
        <dbReference type="ChEBI" id="CHEBI:15378"/>
        <dbReference type="ChEBI" id="CHEBI:37565"/>
        <dbReference type="ChEBI" id="CHEBI:58189"/>
        <dbReference type="ChEBI" id="CHEBI:58502"/>
        <dbReference type="EC" id="2.7.1.156"/>
    </reaction>
</comment>
<evidence type="ECO:0000256" key="14">
    <source>
        <dbReference type="ARBA" id="ARBA00022840"/>
    </source>
</evidence>
<evidence type="ECO:0000256" key="4">
    <source>
        <dbReference type="ARBA" id="ARBA00003889"/>
    </source>
</evidence>
<dbReference type="SUPFAM" id="SSF52540">
    <property type="entry name" value="P-loop containing nucleoside triphosphate hydrolases"/>
    <property type="match status" value="1"/>
</dbReference>
<feature type="binding site" evidence="19">
    <location>
        <begin position="49"/>
        <end position="52"/>
    </location>
    <ligand>
        <name>GTP</name>
        <dbReference type="ChEBI" id="CHEBI:37565"/>
    </ligand>
</feature>
<dbReference type="AlphaFoldDB" id="A0A1I6RHN7"/>
<comment type="function">
    <text evidence="4">Catalyzes ATP-dependent phosphorylation of adenosylcobinamide and addition of GMP to adenosylcobinamide phosphate.</text>
</comment>
<evidence type="ECO:0000256" key="18">
    <source>
        <dbReference type="PIRSR" id="PIRSR006135-1"/>
    </source>
</evidence>
<comment type="pathway">
    <text evidence="6">Cofactor biosynthesis; adenosylcobalamin biosynthesis; adenosylcobalamin from cob(II)yrinate a,c-diamide: step 5/7.</text>
</comment>
<dbReference type="PANTHER" id="PTHR34848">
    <property type="match status" value="1"/>
</dbReference>
<keyword evidence="11 20" id="KW-0808">Transferase</keyword>
<keyword evidence="13 20" id="KW-0418">Kinase</keyword>
<evidence type="ECO:0000256" key="8">
    <source>
        <dbReference type="ARBA" id="ARBA00012016"/>
    </source>
</evidence>
<comment type="catalytic activity">
    <reaction evidence="1">
        <text>adenosylcob(III)inamide + ATP = adenosylcob(III)inamide phosphate + ADP + H(+)</text>
        <dbReference type="Rhea" id="RHEA:15769"/>
        <dbReference type="ChEBI" id="CHEBI:2480"/>
        <dbReference type="ChEBI" id="CHEBI:15378"/>
        <dbReference type="ChEBI" id="CHEBI:30616"/>
        <dbReference type="ChEBI" id="CHEBI:58502"/>
        <dbReference type="ChEBI" id="CHEBI:456216"/>
        <dbReference type="EC" id="2.7.1.156"/>
    </reaction>
</comment>
<dbReference type="Pfam" id="PF02283">
    <property type="entry name" value="CobU"/>
    <property type="match status" value="1"/>
</dbReference>
<dbReference type="Gene3D" id="3.40.50.300">
    <property type="entry name" value="P-loop containing nucleotide triphosphate hydrolases"/>
    <property type="match status" value="1"/>
</dbReference>
<evidence type="ECO:0000256" key="16">
    <source>
        <dbReference type="ARBA" id="ARBA00029570"/>
    </source>
</evidence>
<keyword evidence="20" id="KW-0548">Nucleotidyltransferase</keyword>
<dbReference type="Proteomes" id="UP000198660">
    <property type="component" value="Unassembled WGS sequence"/>
</dbReference>
<keyword evidence="10" id="KW-0169">Cobalamin biosynthesis</keyword>
<evidence type="ECO:0000256" key="7">
    <source>
        <dbReference type="ARBA" id="ARBA00007490"/>
    </source>
</evidence>
<keyword evidence="21" id="KW-1185">Reference proteome</keyword>
<dbReference type="EC" id="2.7.7.62" evidence="9"/>
<organism evidence="20 21">
    <name type="scientific">Marininema halotolerans</name>
    <dbReference type="NCBI Taxonomy" id="1155944"/>
    <lineage>
        <taxon>Bacteria</taxon>
        <taxon>Bacillati</taxon>
        <taxon>Bacillota</taxon>
        <taxon>Bacilli</taxon>
        <taxon>Bacillales</taxon>
        <taxon>Thermoactinomycetaceae</taxon>
        <taxon>Marininema</taxon>
    </lineage>
</organism>
<evidence type="ECO:0000256" key="11">
    <source>
        <dbReference type="ARBA" id="ARBA00022679"/>
    </source>
</evidence>
<dbReference type="EC" id="2.7.1.156" evidence="8"/>
<dbReference type="RefSeq" id="WP_091836349.1">
    <property type="nucleotide sequence ID" value="NZ_FPAA01000005.1"/>
</dbReference>
<evidence type="ECO:0000256" key="5">
    <source>
        <dbReference type="ARBA" id="ARBA00004692"/>
    </source>
</evidence>
<comment type="pathway">
    <text evidence="5">Cofactor biosynthesis; adenosylcobalamin biosynthesis; adenosylcobalamin from cob(II)yrinate a,c-diamide: step 6/7.</text>
</comment>
<evidence type="ECO:0000256" key="19">
    <source>
        <dbReference type="PIRSR" id="PIRSR006135-2"/>
    </source>
</evidence>
<accession>A0A1I6RHN7</accession>
<evidence type="ECO:0000256" key="3">
    <source>
        <dbReference type="ARBA" id="ARBA00001522"/>
    </source>
</evidence>
<reference evidence="21" key="1">
    <citation type="submission" date="2016-10" db="EMBL/GenBank/DDBJ databases">
        <authorList>
            <person name="Varghese N."/>
            <person name="Submissions S."/>
        </authorList>
    </citation>
    <scope>NUCLEOTIDE SEQUENCE [LARGE SCALE GENOMIC DNA]</scope>
    <source>
        <strain evidence="21">DSM 45789</strain>
    </source>
</reference>
<dbReference type="OrthoDB" id="9799422at2"/>
<evidence type="ECO:0000256" key="10">
    <source>
        <dbReference type="ARBA" id="ARBA00022573"/>
    </source>
</evidence>
<dbReference type="GO" id="GO:0043752">
    <property type="term" value="F:adenosylcobinamide kinase activity"/>
    <property type="evidence" value="ECO:0007669"/>
    <property type="project" value="UniProtKB-EC"/>
</dbReference>
<evidence type="ECO:0000313" key="21">
    <source>
        <dbReference type="Proteomes" id="UP000198660"/>
    </source>
</evidence>
<sequence length="181" mass="20064">MIRLITGGVRSGKSQFAESAASQLGEGILYVATGVALDGEMEERINFHRQRRPSTWGLLEEPRNLPDVLQQEVGKWDAWLIDDLATWVANHVMGLPEESLKNHRCSIEKKMLTQVEELLGCCQDSDVVLVTNEVGLGGVSMNRLGRLFQDLLGQVNQRIAQEADQVWMVVSGIPVLIKGGR</sequence>
<dbReference type="InterPro" id="IPR003203">
    <property type="entry name" value="CobU/CobP"/>
</dbReference>
<keyword evidence="12 19" id="KW-0547">Nucleotide-binding</keyword>
<gene>
    <name evidence="20" type="ORF">SAMN05444972_105100</name>
</gene>
<dbReference type="EMBL" id="FPAA01000005">
    <property type="protein sequence ID" value="SFS64227.1"/>
    <property type="molecule type" value="Genomic_DNA"/>
</dbReference>
<name>A0A1I6RHN7_9BACL</name>
<evidence type="ECO:0000256" key="9">
    <source>
        <dbReference type="ARBA" id="ARBA00012523"/>
    </source>
</evidence>
<comment type="similarity">
    <text evidence="7">Belongs to the CobU/CobP family.</text>
</comment>
<protein>
    <recommendedName>
        <fullName evidence="16">Adenosylcobinamide kinase</fullName>
        <ecNumber evidence="8">2.7.1.156</ecNumber>
        <ecNumber evidence="9">2.7.7.62</ecNumber>
    </recommendedName>
    <alternativeName>
        <fullName evidence="17">Adenosylcobinamide-phosphate guanylyltransferase</fullName>
    </alternativeName>
</protein>
<feature type="binding site" evidence="19">
    <location>
        <begin position="32"/>
        <end position="34"/>
    </location>
    <ligand>
        <name>GTP</name>
        <dbReference type="ChEBI" id="CHEBI:37565"/>
    </ligand>
</feature>
<dbReference type="PIRSF" id="PIRSF006135">
    <property type="entry name" value="CobU"/>
    <property type="match status" value="1"/>
</dbReference>
<proteinExistence type="inferred from homology"/>
<evidence type="ECO:0000256" key="2">
    <source>
        <dbReference type="ARBA" id="ARBA00000711"/>
    </source>
</evidence>
<dbReference type="InterPro" id="IPR027417">
    <property type="entry name" value="P-loop_NTPase"/>
</dbReference>
<evidence type="ECO:0000256" key="12">
    <source>
        <dbReference type="ARBA" id="ARBA00022741"/>
    </source>
</evidence>
<dbReference type="UniPathway" id="UPA00148">
    <property type="reaction ID" value="UER00236"/>
</dbReference>
<keyword evidence="14" id="KW-0067">ATP-binding</keyword>
<evidence type="ECO:0000256" key="15">
    <source>
        <dbReference type="ARBA" id="ARBA00023134"/>
    </source>
</evidence>
<keyword evidence="15 19" id="KW-0342">GTP-binding</keyword>
<evidence type="ECO:0000256" key="13">
    <source>
        <dbReference type="ARBA" id="ARBA00022777"/>
    </source>
</evidence>
<evidence type="ECO:0000256" key="17">
    <source>
        <dbReference type="ARBA" id="ARBA00030571"/>
    </source>
</evidence>
<dbReference type="GO" id="GO:0005524">
    <property type="term" value="F:ATP binding"/>
    <property type="evidence" value="ECO:0007669"/>
    <property type="project" value="UniProtKB-KW"/>
</dbReference>
<evidence type="ECO:0000256" key="6">
    <source>
        <dbReference type="ARBA" id="ARBA00005159"/>
    </source>
</evidence>
<comment type="catalytic activity">
    <reaction evidence="2">
        <text>adenosylcob(III)inamide phosphate + GTP + H(+) = adenosylcob(III)inamide-GDP + diphosphate</text>
        <dbReference type="Rhea" id="RHEA:22712"/>
        <dbReference type="ChEBI" id="CHEBI:15378"/>
        <dbReference type="ChEBI" id="CHEBI:33019"/>
        <dbReference type="ChEBI" id="CHEBI:37565"/>
        <dbReference type="ChEBI" id="CHEBI:58502"/>
        <dbReference type="ChEBI" id="CHEBI:60487"/>
        <dbReference type="EC" id="2.7.7.62"/>
    </reaction>
</comment>
<feature type="binding site" evidence="19">
    <location>
        <position position="60"/>
    </location>
    <ligand>
        <name>GTP</name>
        <dbReference type="ChEBI" id="CHEBI:37565"/>
    </ligand>
</feature>
<evidence type="ECO:0000256" key="1">
    <source>
        <dbReference type="ARBA" id="ARBA00000312"/>
    </source>
</evidence>
<dbReference type="NCBIfam" id="NF004469">
    <property type="entry name" value="PRK05800.1"/>
    <property type="match status" value="1"/>
</dbReference>
<feature type="active site" description="GMP-histidine intermediate" evidence="18">
    <location>
        <position position="48"/>
    </location>
</feature>
<dbReference type="PANTHER" id="PTHR34848:SF1">
    <property type="entry name" value="BIFUNCTIONAL ADENOSYLCOBALAMIN BIOSYNTHESIS PROTEIN COBU"/>
    <property type="match status" value="1"/>
</dbReference>
<dbReference type="GO" id="GO:0008820">
    <property type="term" value="F:cobinamide phosphate guanylyltransferase activity"/>
    <property type="evidence" value="ECO:0007669"/>
    <property type="project" value="UniProtKB-EC"/>
</dbReference>
<feature type="binding site" evidence="19">
    <location>
        <begin position="7"/>
        <end position="14"/>
    </location>
    <ligand>
        <name>GTP</name>
        <dbReference type="ChEBI" id="CHEBI:37565"/>
    </ligand>
</feature>
<dbReference type="GO" id="GO:0005525">
    <property type="term" value="F:GTP binding"/>
    <property type="evidence" value="ECO:0007669"/>
    <property type="project" value="UniProtKB-KW"/>
</dbReference>
<dbReference type="GO" id="GO:0009236">
    <property type="term" value="P:cobalamin biosynthetic process"/>
    <property type="evidence" value="ECO:0007669"/>
    <property type="project" value="UniProtKB-UniPathway"/>
</dbReference>
<dbReference type="CDD" id="cd00544">
    <property type="entry name" value="CobU"/>
    <property type="match status" value="1"/>
</dbReference>
<feature type="binding site" evidence="19">
    <location>
        <position position="82"/>
    </location>
    <ligand>
        <name>GTP</name>
        <dbReference type="ChEBI" id="CHEBI:37565"/>
    </ligand>
</feature>